<keyword evidence="3" id="KW-1185">Reference proteome</keyword>
<dbReference type="Proteomes" id="UP000740926">
    <property type="component" value="Unassembled WGS sequence"/>
</dbReference>
<reference evidence="2 3" key="1">
    <citation type="journal article" date="2020" name="Microb. Genom.">
        <title>Genetic diversity of clinical and environmental Mucorales isolates obtained from an investigation of mucormycosis cases among solid organ transplant recipients.</title>
        <authorList>
            <person name="Nguyen M.H."/>
            <person name="Kaul D."/>
            <person name="Muto C."/>
            <person name="Cheng S.J."/>
            <person name="Richter R.A."/>
            <person name="Bruno V.M."/>
            <person name="Liu G."/>
            <person name="Beyhan S."/>
            <person name="Sundermann A.J."/>
            <person name="Mounaud S."/>
            <person name="Pasculle A.W."/>
            <person name="Nierman W.C."/>
            <person name="Driscoll E."/>
            <person name="Cumbie R."/>
            <person name="Clancy C.J."/>
            <person name="Dupont C.L."/>
        </authorList>
    </citation>
    <scope>NUCLEOTIDE SEQUENCE [LARGE SCALE GENOMIC DNA]</scope>
    <source>
        <strain evidence="2 3">GL24</strain>
    </source>
</reference>
<protein>
    <submittedName>
        <fullName evidence="2">Uncharacterized protein</fullName>
    </submittedName>
</protein>
<sequence>MQCMDEGTSVDARRETEVPPGDGRVRWLCGADAGRAGLGLPAAADRGCAGRRAPRHRAVRAAQRGSGA</sequence>
<name>A0A9P6XNH6_9FUNG</name>
<dbReference type="EMBL" id="JAANIU010015977">
    <property type="protein sequence ID" value="KAG1529206.1"/>
    <property type="molecule type" value="Genomic_DNA"/>
</dbReference>
<feature type="region of interest" description="Disordered" evidence="1">
    <location>
        <begin position="1"/>
        <end position="23"/>
    </location>
</feature>
<evidence type="ECO:0000313" key="2">
    <source>
        <dbReference type="EMBL" id="KAG1529206.1"/>
    </source>
</evidence>
<organism evidence="2 3">
    <name type="scientific">Rhizopus delemar</name>
    <dbReference type="NCBI Taxonomy" id="936053"/>
    <lineage>
        <taxon>Eukaryota</taxon>
        <taxon>Fungi</taxon>
        <taxon>Fungi incertae sedis</taxon>
        <taxon>Mucoromycota</taxon>
        <taxon>Mucoromycotina</taxon>
        <taxon>Mucoromycetes</taxon>
        <taxon>Mucorales</taxon>
        <taxon>Mucorineae</taxon>
        <taxon>Rhizopodaceae</taxon>
        <taxon>Rhizopus</taxon>
    </lineage>
</organism>
<gene>
    <name evidence="2" type="ORF">G6F50_018155</name>
</gene>
<proteinExistence type="predicted"/>
<accession>A0A9P6XNH6</accession>
<comment type="caution">
    <text evidence="2">The sequence shown here is derived from an EMBL/GenBank/DDBJ whole genome shotgun (WGS) entry which is preliminary data.</text>
</comment>
<dbReference type="AlphaFoldDB" id="A0A9P6XNH6"/>
<evidence type="ECO:0000313" key="3">
    <source>
        <dbReference type="Proteomes" id="UP000740926"/>
    </source>
</evidence>
<evidence type="ECO:0000256" key="1">
    <source>
        <dbReference type="SAM" id="MobiDB-lite"/>
    </source>
</evidence>